<keyword evidence="1 6" id="KW-0645">Protease</keyword>
<keyword evidence="2" id="KW-0479">Metal-binding</keyword>
<reference evidence="9" key="1">
    <citation type="submission" date="2022-04" db="EMBL/GenBank/DDBJ databases">
        <title>Halocatena sp. nov., isolated from a salt lake.</title>
        <authorList>
            <person name="Cui H.-L."/>
        </authorList>
    </citation>
    <scope>NUCLEOTIDE SEQUENCE</scope>
    <source>
        <strain evidence="9">AD-1</strain>
    </source>
</reference>
<comment type="cofactor">
    <cofactor evidence="6">
        <name>Zn(2+)</name>
        <dbReference type="ChEBI" id="CHEBI:29105"/>
    </cofactor>
    <text evidence="6">Binds 1 zinc ion per subunit.</text>
</comment>
<evidence type="ECO:0000313" key="10">
    <source>
        <dbReference type="Proteomes" id="UP000831768"/>
    </source>
</evidence>
<feature type="transmembrane region" description="Helical" evidence="7">
    <location>
        <begin position="90"/>
        <end position="110"/>
    </location>
</feature>
<dbReference type="GO" id="GO:0004222">
    <property type="term" value="F:metalloendopeptidase activity"/>
    <property type="evidence" value="ECO:0007669"/>
    <property type="project" value="InterPro"/>
</dbReference>
<feature type="domain" description="Peptidase M48" evidence="8">
    <location>
        <begin position="38"/>
        <end position="101"/>
    </location>
</feature>
<dbReference type="EC" id="3.4.24.-" evidence="9"/>
<dbReference type="GO" id="GO:0046872">
    <property type="term" value="F:metal ion binding"/>
    <property type="evidence" value="ECO:0007669"/>
    <property type="project" value="UniProtKB-KW"/>
</dbReference>
<evidence type="ECO:0000256" key="7">
    <source>
        <dbReference type="SAM" id="Phobius"/>
    </source>
</evidence>
<proteinExistence type="inferred from homology"/>
<evidence type="ECO:0000256" key="4">
    <source>
        <dbReference type="ARBA" id="ARBA00022833"/>
    </source>
</evidence>
<evidence type="ECO:0000256" key="2">
    <source>
        <dbReference type="ARBA" id="ARBA00022723"/>
    </source>
</evidence>
<protein>
    <submittedName>
        <fullName evidence="9">M48 family metalloprotease</fullName>
        <ecNumber evidence="9">3.4.24.-</ecNumber>
    </submittedName>
</protein>
<evidence type="ECO:0000256" key="3">
    <source>
        <dbReference type="ARBA" id="ARBA00022801"/>
    </source>
</evidence>
<accession>A0A8U0A4A7</accession>
<keyword evidence="7" id="KW-0472">Membrane</keyword>
<sequence>MVDPRTLTDDERDRLEPVLSKTNIPVRVSAEMGSSEVLRLNGKAIGWWRDTRRAVLADRSFDRFDDEQLHALVAHQIGHHRGRHPLLLGMYKLVVFLSAGLIGWIGSVLADVTSTGP</sequence>
<dbReference type="InterPro" id="IPR001915">
    <property type="entry name" value="Peptidase_M48"/>
</dbReference>
<organism evidence="9 10">
    <name type="scientific">Halocatena salina</name>
    <dbReference type="NCBI Taxonomy" id="2934340"/>
    <lineage>
        <taxon>Archaea</taxon>
        <taxon>Methanobacteriati</taxon>
        <taxon>Methanobacteriota</taxon>
        <taxon>Stenosarchaea group</taxon>
        <taxon>Halobacteria</taxon>
        <taxon>Halobacteriales</taxon>
        <taxon>Natronomonadaceae</taxon>
        <taxon>Halocatena</taxon>
    </lineage>
</organism>
<dbReference type="Gene3D" id="3.30.2010.10">
    <property type="entry name" value="Metalloproteases ('zincins'), catalytic domain"/>
    <property type="match status" value="1"/>
</dbReference>
<evidence type="ECO:0000259" key="8">
    <source>
        <dbReference type="Pfam" id="PF01435"/>
    </source>
</evidence>
<dbReference type="Proteomes" id="UP000831768">
    <property type="component" value="Chromosome"/>
</dbReference>
<name>A0A8U0A4A7_9EURY</name>
<dbReference type="Pfam" id="PF01435">
    <property type="entry name" value="Peptidase_M48"/>
    <property type="match status" value="1"/>
</dbReference>
<dbReference type="KEGG" id="haad:MW046_06250"/>
<evidence type="ECO:0000313" key="9">
    <source>
        <dbReference type="EMBL" id="UPM44040.1"/>
    </source>
</evidence>
<gene>
    <name evidence="9" type="ORF">MW046_06250</name>
</gene>
<dbReference type="EMBL" id="CP096019">
    <property type="protein sequence ID" value="UPM44040.1"/>
    <property type="molecule type" value="Genomic_DNA"/>
</dbReference>
<keyword evidence="7" id="KW-0812">Transmembrane</keyword>
<evidence type="ECO:0000256" key="6">
    <source>
        <dbReference type="RuleBase" id="RU003983"/>
    </source>
</evidence>
<keyword evidence="10" id="KW-1185">Reference proteome</keyword>
<evidence type="ECO:0000256" key="5">
    <source>
        <dbReference type="ARBA" id="ARBA00023049"/>
    </source>
</evidence>
<keyword evidence="5 6" id="KW-0482">Metalloprotease</keyword>
<dbReference type="AlphaFoldDB" id="A0A8U0A4A7"/>
<keyword evidence="7" id="KW-1133">Transmembrane helix</keyword>
<keyword evidence="3 6" id="KW-0378">Hydrolase</keyword>
<keyword evidence="4 6" id="KW-0862">Zinc</keyword>
<comment type="similarity">
    <text evidence="6">Belongs to the peptidase M48 family.</text>
</comment>
<dbReference type="GeneID" id="71927631"/>
<dbReference type="RefSeq" id="WP_247994697.1">
    <property type="nucleotide sequence ID" value="NZ_CP096019.1"/>
</dbReference>
<dbReference type="GO" id="GO:0006508">
    <property type="term" value="P:proteolysis"/>
    <property type="evidence" value="ECO:0007669"/>
    <property type="project" value="UniProtKB-KW"/>
</dbReference>
<evidence type="ECO:0000256" key="1">
    <source>
        <dbReference type="ARBA" id="ARBA00022670"/>
    </source>
</evidence>